<dbReference type="GO" id="GO:0046657">
    <property type="term" value="P:folic acid catabolic process"/>
    <property type="evidence" value="ECO:0007669"/>
    <property type="project" value="TreeGrafter"/>
</dbReference>
<dbReference type="Pfam" id="PF01546">
    <property type="entry name" value="Peptidase_M20"/>
    <property type="match status" value="1"/>
</dbReference>
<dbReference type="OrthoDB" id="9781032at2"/>
<proteinExistence type="inferred from homology"/>
<dbReference type="Pfam" id="PF07687">
    <property type="entry name" value="M20_dimer"/>
    <property type="match status" value="1"/>
</dbReference>
<dbReference type="EnsemblBacteria" id="ACZ18400">
    <property type="protein sequence ID" value="ACZ18400"/>
    <property type="gene ID" value="Taci_0160"/>
</dbReference>
<dbReference type="STRING" id="525903.Taci_0160"/>
<dbReference type="GO" id="GO:0016805">
    <property type="term" value="F:dipeptidase activity"/>
    <property type="evidence" value="ECO:0007669"/>
    <property type="project" value="InterPro"/>
</dbReference>
<keyword evidence="4" id="KW-1185">Reference proteome</keyword>
<dbReference type="SUPFAM" id="SSF53187">
    <property type="entry name" value="Zn-dependent exopeptidases"/>
    <property type="match status" value="1"/>
</dbReference>
<dbReference type="AlphaFoldDB" id="D1B7Z7"/>
<dbReference type="NCBIfam" id="TIGR01891">
    <property type="entry name" value="amidohydrolases"/>
    <property type="match status" value="1"/>
</dbReference>
<comment type="similarity">
    <text evidence="1">Belongs to the peptidase M20A family.</text>
</comment>
<evidence type="ECO:0000313" key="3">
    <source>
        <dbReference type="EMBL" id="ACZ18400.1"/>
    </source>
</evidence>
<dbReference type="Gene3D" id="3.30.70.360">
    <property type="match status" value="1"/>
</dbReference>
<dbReference type="KEGG" id="tai:Taci_0160"/>
<dbReference type="InterPro" id="IPR011650">
    <property type="entry name" value="Peptidase_M20_dimer"/>
</dbReference>
<evidence type="ECO:0000313" key="4">
    <source>
        <dbReference type="Proteomes" id="UP000002030"/>
    </source>
</evidence>
<dbReference type="InterPro" id="IPR017439">
    <property type="entry name" value="Amidohydrolase"/>
</dbReference>
<dbReference type="InterPro" id="IPR052030">
    <property type="entry name" value="Peptidase_M20/M20A_hydrolases"/>
</dbReference>
<dbReference type="Gene3D" id="3.40.630.10">
    <property type="entry name" value="Zn peptidases"/>
    <property type="match status" value="1"/>
</dbReference>
<dbReference type="PIRSF" id="PIRSF037226">
    <property type="entry name" value="Amidohydrolase_ACY1L2_prd"/>
    <property type="match status" value="1"/>
</dbReference>
<name>D1B7Z7_THEAS</name>
<dbReference type="InterPro" id="IPR017144">
    <property type="entry name" value="Xaa-Arg_dipeptidase"/>
</dbReference>
<dbReference type="GO" id="GO:0071713">
    <property type="term" value="F:para-aminobenzoyl-glutamate hydrolase activity"/>
    <property type="evidence" value="ECO:0007669"/>
    <property type="project" value="TreeGrafter"/>
</dbReference>
<dbReference type="HOGENOM" id="CLU_031812_1_0_0"/>
<dbReference type="InterPro" id="IPR002933">
    <property type="entry name" value="Peptidase_M20"/>
</dbReference>
<dbReference type="InterPro" id="IPR036264">
    <property type="entry name" value="Bact_exopeptidase_dim_dom"/>
</dbReference>
<evidence type="ECO:0000259" key="2">
    <source>
        <dbReference type="Pfam" id="PF07687"/>
    </source>
</evidence>
<dbReference type="eggNOG" id="COG1473">
    <property type="taxonomic scope" value="Bacteria"/>
</dbReference>
<feature type="domain" description="Peptidase M20 dimerisation" evidence="2">
    <location>
        <begin position="172"/>
        <end position="261"/>
    </location>
</feature>
<dbReference type="EMBL" id="CP001818">
    <property type="protein sequence ID" value="ACZ18400.1"/>
    <property type="molecule type" value="Genomic_DNA"/>
</dbReference>
<gene>
    <name evidence="3" type="ordered locus">Taci_0160</name>
</gene>
<dbReference type="FunFam" id="3.30.70.360:FF:000004">
    <property type="entry name" value="Peptidase M20 domain-containing protein 2"/>
    <property type="match status" value="1"/>
</dbReference>
<organism evidence="3 4">
    <name type="scientific">Thermanaerovibrio acidaminovorans (strain ATCC 49978 / DSM 6589 / Su883)</name>
    <name type="common">Selenomonas acidaminovorans</name>
    <dbReference type="NCBI Taxonomy" id="525903"/>
    <lineage>
        <taxon>Bacteria</taxon>
        <taxon>Thermotogati</taxon>
        <taxon>Synergistota</taxon>
        <taxon>Synergistia</taxon>
        <taxon>Synergistales</taxon>
        <taxon>Synergistaceae</taxon>
        <taxon>Thermanaerovibrio</taxon>
    </lineage>
</organism>
<dbReference type="GO" id="GO:0005737">
    <property type="term" value="C:cytoplasm"/>
    <property type="evidence" value="ECO:0007669"/>
    <property type="project" value="TreeGrafter"/>
</dbReference>
<accession>D1B7Z7</accession>
<dbReference type="SUPFAM" id="SSF55031">
    <property type="entry name" value="Bacterial exopeptidase dimerisation domain"/>
    <property type="match status" value="1"/>
</dbReference>
<dbReference type="PATRIC" id="fig|525903.6.peg.163"/>
<dbReference type="PANTHER" id="PTHR30575">
    <property type="entry name" value="PEPTIDASE M20"/>
    <property type="match status" value="1"/>
</dbReference>
<dbReference type="PANTHER" id="PTHR30575:SF0">
    <property type="entry name" value="XAA-ARG DIPEPTIDASE"/>
    <property type="match status" value="1"/>
</dbReference>
<sequence>MNHHDQLLARVLDFLDRNREEAVRMSDRICDHPELGGEEVRTSGEFARALREGGFRVKTGILDLPTAFHATWGRGPVNVALLAEMDALPEIGHGCGHNLHGTASVFAALALKEALREEDATIHVFGTPAEETNGSKVEMARAGLFDEMDLALMFHCCSGGSYVDYRSMAIDSLEFTFSGRTAHAAAAPWEGRNGLNGVILLFHALDMLRQHVRPHVRMHGIITHGGAAPNIVPHEARAHWYFRAPTREELDQLVERVKAIAHGCAAATETEVSYRYNEASFDHMRPNPPAEEAMERILTELGFRLRKGPGPSGSSDVGNVSRRCPALQPELSISDREIPLHSREFALATKSEGGHRALIQGAKALAWMGLDVIFNPQLRERIRRAFESPTTHG</sequence>
<dbReference type="CDD" id="cd03887">
    <property type="entry name" value="M20_Acy1L2"/>
    <property type="match status" value="1"/>
</dbReference>
<evidence type="ECO:0000256" key="1">
    <source>
        <dbReference type="PIRNR" id="PIRNR037226"/>
    </source>
</evidence>
<protein>
    <recommendedName>
        <fullName evidence="1">Peptidase M20 domain-containing protein 2</fullName>
    </recommendedName>
</protein>
<reference evidence="3 4" key="1">
    <citation type="journal article" date="2009" name="Stand. Genomic Sci.">
        <title>Complete genome sequence of Thermanaerovibrio acidaminovorans type strain (Su883).</title>
        <authorList>
            <person name="Chovatia M."/>
            <person name="Sikorski J."/>
            <person name="Schroder M."/>
            <person name="Lapidus A."/>
            <person name="Nolan M."/>
            <person name="Tice H."/>
            <person name="Glavina Del Rio T."/>
            <person name="Copeland A."/>
            <person name="Cheng J.F."/>
            <person name="Lucas S."/>
            <person name="Chen F."/>
            <person name="Bruce D."/>
            <person name="Goodwin L."/>
            <person name="Pitluck S."/>
            <person name="Ivanova N."/>
            <person name="Mavromatis K."/>
            <person name="Ovchinnikova G."/>
            <person name="Pati A."/>
            <person name="Chen A."/>
            <person name="Palaniappan K."/>
            <person name="Land M."/>
            <person name="Hauser L."/>
            <person name="Chang Y.J."/>
            <person name="Jeffries C.D."/>
            <person name="Chain P."/>
            <person name="Saunders E."/>
            <person name="Detter J.C."/>
            <person name="Brettin T."/>
            <person name="Rohde M."/>
            <person name="Goker M."/>
            <person name="Spring S."/>
            <person name="Bristow J."/>
            <person name="Markowitz V."/>
            <person name="Hugenholtz P."/>
            <person name="Kyrpides N.C."/>
            <person name="Klenk H.P."/>
            <person name="Eisen J.A."/>
        </authorList>
    </citation>
    <scope>NUCLEOTIDE SEQUENCE [LARGE SCALE GENOMIC DNA]</scope>
    <source>
        <strain evidence="4">ATCC 49978 / DSM 6589 / Su883</strain>
    </source>
</reference>
<dbReference type="Proteomes" id="UP000002030">
    <property type="component" value="Chromosome"/>
</dbReference>